<evidence type="ECO:0000313" key="7">
    <source>
        <dbReference type="EMBL" id="KPJ03543.1"/>
    </source>
</evidence>
<sequence>MDSLRHFQTFAWCKPDWCYPSMGKETNELLRQCTDLPAVKLSDDVEEIIKKSKAFPIPFPIETVRLEKLQVRRSIEKLKRNIVSTYPLIHERVLLLMTHFLIYKREFGTSIEKLLYKEMTVPELIDRILKKRAITFMGRHDTYKLITGEEGHGGWETIGTLQQKPPLVLENCLSYDEMKLASMVYVSGYTECINDGERKNSGVVQEENAEEDAIIIGLVGPRFQRANRMEYEDILITDQQNSLENGYGEEVTPTTCLNVLKTTYVRNNQSAKHMWRQMWSEFYQVHSYTYEELTSYVNIQDKSEEKKYTDRYVKTKNDFIFDNEVYYKRLCVLAEVSLLEAENRAKEAGRFAFLNVIGCGLGVWMISTHQTDVYILTFLERIRSFLKKDMLDHVSDVNFAFIHPSKGILALFTNSSEAETPTEKRIFFESKRHPKGGISVQLENRQPSSKLRGEHAGKLLVMTYPWDGNAHPGNEFWLGSLKTSGDPAAACSTQVSELHNAHINPAVSGHNTRVTGLITKFEKAVSIRLTQIKEGTKSIDNRPAHVLNASTIEGTTKDVQTEKQSTIEKTEEKSQAGLSVGSEAKEITFESFLQGLKLKKDLHFGKISEQSWKSNKPIITKTSIHSRTAYVISAIVTAETLECLRKRTEHFIDHLIQYPEARDYAIKEGAVRALLRVQNKLRDDTDITREVKGIVNEALALMGYTGPTKGPGPNILSIDGGGIRGIIAIEILRHLEKLTGQKVQDMFDYIIGVSTGAIIAAVIGSGVGNLETANQMYHTLSKKMFGNTSLIGGTSRLVWTHSYYDTEAWEKLLQENLRDCTLTECNRYNTPKMALVSCVVSPGSRLAPFLFRTYECGFRVRSVFAGTPRAAVWHAVRASAAAPTYFDEFKLDGALHQDGGIMVNNPTGVGLHEAKLLFGANSVKKGTVISVGTGRALNKHSDYQLMSKGLNKEASSTSWKDKFNKILDSATDTEGVHLILNDLLPPGSYFRFNPPLMEECAMDEINPEKLNNLITDTHAYIRRNQHKFEQAAYMLTRKRSISQKLVDYVYHKSQIMGIVQSN</sequence>
<feature type="region of interest" description="Disordered" evidence="5">
    <location>
        <begin position="558"/>
        <end position="577"/>
    </location>
</feature>
<keyword evidence="3 4" id="KW-0443">Lipid metabolism</keyword>
<dbReference type="Pfam" id="PF01734">
    <property type="entry name" value="Patatin"/>
    <property type="match status" value="1"/>
</dbReference>
<dbReference type="Pfam" id="PF16062">
    <property type="entry name" value="MavL-like"/>
    <property type="match status" value="1"/>
</dbReference>
<proteinExistence type="predicted"/>
<dbReference type="Proteomes" id="UP000053268">
    <property type="component" value="Unassembled WGS sequence"/>
</dbReference>
<dbReference type="AlphaFoldDB" id="A0A0N1PF66"/>
<evidence type="ECO:0000256" key="4">
    <source>
        <dbReference type="PROSITE-ProRule" id="PRU01161"/>
    </source>
</evidence>
<dbReference type="InterPro" id="IPR016035">
    <property type="entry name" value="Acyl_Trfase/lysoPLipase"/>
</dbReference>
<evidence type="ECO:0000256" key="3">
    <source>
        <dbReference type="ARBA" id="ARBA00023098"/>
    </source>
</evidence>
<dbReference type="InterPro" id="IPR032063">
    <property type="entry name" value="MavL-like"/>
</dbReference>
<dbReference type="STRING" id="66420.A0A0N1PF66"/>
<keyword evidence="2 4" id="KW-0442">Lipid degradation</keyword>
<dbReference type="InterPro" id="IPR002641">
    <property type="entry name" value="PNPLA_dom"/>
</dbReference>
<protein>
    <submittedName>
        <fullName evidence="7">Calcium-independent phospholipase A2-gamma</fullName>
    </submittedName>
</protein>
<dbReference type="EMBL" id="KQ459166">
    <property type="protein sequence ID" value="KPJ03543.1"/>
    <property type="molecule type" value="Genomic_DNA"/>
</dbReference>
<dbReference type="GO" id="GO:0019369">
    <property type="term" value="P:arachidonate metabolic process"/>
    <property type="evidence" value="ECO:0007669"/>
    <property type="project" value="TreeGrafter"/>
</dbReference>
<keyword evidence="8" id="KW-1185">Reference proteome</keyword>
<dbReference type="PANTHER" id="PTHR24185:SF1">
    <property type="entry name" value="CALCIUM-INDEPENDENT PHOSPHOLIPASE A2-GAMMA"/>
    <property type="match status" value="1"/>
</dbReference>
<dbReference type="PROSITE" id="PS51635">
    <property type="entry name" value="PNPLA"/>
    <property type="match status" value="1"/>
</dbReference>
<feature type="compositionally biased region" description="Basic and acidic residues" evidence="5">
    <location>
        <begin position="558"/>
        <end position="574"/>
    </location>
</feature>
<dbReference type="Gene3D" id="3.40.1090.10">
    <property type="entry name" value="Cytosolic phospholipase A2 catalytic domain"/>
    <property type="match status" value="1"/>
</dbReference>
<evidence type="ECO:0000256" key="1">
    <source>
        <dbReference type="ARBA" id="ARBA00022801"/>
    </source>
</evidence>
<organism evidence="7 8">
    <name type="scientific">Papilio xuthus</name>
    <name type="common">Asian swallowtail butterfly</name>
    <dbReference type="NCBI Taxonomy" id="66420"/>
    <lineage>
        <taxon>Eukaryota</taxon>
        <taxon>Metazoa</taxon>
        <taxon>Ecdysozoa</taxon>
        <taxon>Arthropoda</taxon>
        <taxon>Hexapoda</taxon>
        <taxon>Insecta</taxon>
        <taxon>Pterygota</taxon>
        <taxon>Neoptera</taxon>
        <taxon>Endopterygota</taxon>
        <taxon>Lepidoptera</taxon>
        <taxon>Glossata</taxon>
        <taxon>Ditrysia</taxon>
        <taxon>Papilionoidea</taxon>
        <taxon>Papilionidae</taxon>
        <taxon>Papilioninae</taxon>
        <taxon>Papilio</taxon>
    </lineage>
</organism>
<accession>A0A0N1PF66</accession>
<evidence type="ECO:0000313" key="8">
    <source>
        <dbReference type="Proteomes" id="UP000053268"/>
    </source>
</evidence>
<dbReference type="GO" id="GO:0016020">
    <property type="term" value="C:membrane"/>
    <property type="evidence" value="ECO:0007669"/>
    <property type="project" value="TreeGrafter"/>
</dbReference>
<evidence type="ECO:0000256" key="5">
    <source>
        <dbReference type="SAM" id="MobiDB-lite"/>
    </source>
</evidence>
<dbReference type="PANTHER" id="PTHR24185">
    <property type="entry name" value="CALCIUM-INDEPENDENT PHOSPHOLIPASE A2-GAMMA"/>
    <property type="match status" value="1"/>
</dbReference>
<feature type="short sequence motif" description="DGA/G" evidence="4">
    <location>
        <begin position="898"/>
        <end position="900"/>
    </location>
</feature>
<feature type="short sequence motif" description="GXGXXG" evidence="4">
    <location>
        <begin position="720"/>
        <end position="725"/>
    </location>
</feature>
<evidence type="ECO:0000256" key="2">
    <source>
        <dbReference type="ARBA" id="ARBA00022963"/>
    </source>
</evidence>
<name>A0A0N1PF66_PAPXU</name>
<feature type="active site" description="Nucleophile" evidence="4">
    <location>
        <position position="754"/>
    </location>
</feature>
<feature type="short sequence motif" description="GXSXG" evidence="4">
    <location>
        <begin position="752"/>
        <end position="756"/>
    </location>
</feature>
<dbReference type="SUPFAM" id="SSF52151">
    <property type="entry name" value="FabD/lysophospholipase-like"/>
    <property type="match status" value="1"/>
</dbReference>
<feature type="domain" description="PNPLA" evidence="6">
    <location>
        <begin position="716"/>
        <end position="911"/>
    </location>
</feature>
<dbReference type="GO" id="GO:0016042">
    <property type="term" value="P:lipid catabolic process"/>
    <property type="evidence" value="ECO:0007669"/>
    <property type="project" value="UniProtKB-UniRule"/>
</dbReference>
<evidence type="ECO:0000259" key="6">
    <source>
        <dbReference type="PROSITE" id="PS51635"/>
    </source>
</evidence>
<reference evidence="7 8" key="1">
    <citation type="journal article" date="2015" name="Nat. Commun.">
        <title>Outbred genome sequencing and CRISPR/Cas9 gene editing in butterflies.</title>
        <authorList>
            <person name="Li X."/>
            <person name="Fan D."/>
            <person name="Zhang W."/>
            <person name="Liu G."/>
            <person name="Zhang L."/>
            <person name="Zhao L."/>
            <person name="Fang X."/>
            <person name="Chen L."/>
            <person name="Dong Y."/>
            <person name="Chen Y."/>
            <person name="Ding Y."/>
            <person name="Zhao R."/>
            <person name="Feng M."/>
            <person name="Zhu Y."/>
            <person name="Feng Y."/>
            <person name="Jiang X."/>
            <person name="Zhu D."/>
            <person name="Xiang H."/>
            <person name="Feng X."/>
            <person name="Li S."/>
            <person name="Wang J."/>
            <person name="Zhang G."/>
            <person name="Kronforst M.R."/>
            <person name="Wang W."/>
        </authorList>
    </citation>
    <scope>NUCLEOTIDE SEQUENCE [LARGE SCALE GENOMIC DNA]</scope>
    <source>
        <strain evidence="7">Ya'a_city_454_Px</strain>
        <tissue evidence="7">Whole body</tissue>
    </source>
</reference>
<gene>
    <name evidence="7" type="ORF">RR46_01614</name>
</gene>
<dbReference type="GO" id="GO:0047499">
    <property type="term" value="F:calcium-independent phospholipase A2 activity"/>
    <property type="evidence" value="ECO:0007669"/>
    <property type="project" value="TreeGrafter"/>
</dbReference>
<keyword evidence="1 4" id="KW-0378">Hydrolase</keyword>
<feature type="active site" description="Proton acceptor" evidence="4">
    <location>
        <position position="898"/>
    </location>
</feature>